<evidence type="ECO:0000259" key="1">
    <source>
        <dbReference type="Pfam" id="PF13358"/>
    </source>
</evidence>
<dbReference type="GeneID" id="96304283"/>
<keyword evidence="3" id="KW-1185">Reference proteome</keyword>
<dbReference type="AlphaFoldDB" id="A0A1I4EEG1"/>
<dbReference type="InterPro" id="IPR036397">
    <property type="entry name" value="RNaseH_sf"/>
</dbReference>
<evidence type="ECO:0000313" key="3">
    <source>
        <dbReference type="Proteomes" id="UP000199111"/>
    </source>
</evidence>
<keyword evidence="2" id="KW-0255">Endonuclease</keyword>
<dbReference type="Proteomes" id="UP000199111">
    <property type="component" value="Unassembled WGS sequence"/>
</dbReference>
<reference evidence="3" key="1">
    <citation type="submission" date="2016-10" db="EMBL/GenBank/DDBJ databases">
        <authorList>
            <person name="Varghese N."/>
            <person name="Submissions S."/>
        </authorList>
    </citation>
    <scope>NUCLEOTIDE SEQUENCE [LARGE SCALE GENOMIC DNA]</scope>
    <source>
        <strain evidence="3">CGMCC 4.2126</strain>
    </source>
</reference>
<sequence>MRTRLVYRTLTHHRRKGEPKGFGVEGFKALLQAAHIQFGGPISLVWDSLPEHICARMRDWITEREGWLVVYRFPAYAPDLNPD</sequence>
<evidence type="ECO:0000313" key="2">
    <source>
        <dbReference type="EMBL" id="SFL04152.1"/>
    </source>
</evidence>
<dbReference type="RefSeq" id="WP_218158963.1">
    <property type="nucleotide sequence ID" value="NZ_FOQY01000049.1"/>
</dbReference>
<protein>
    <submittedName>
        <fullName evidence="2">DDE superfamily endonuclease</fullName>
    </submittedName>
</protein>
<dbReference type="EMBL" id="FOQY01000049">
    <property type="protein sequence ID" value="SFL04152.1"/>
    <property type="molecule type" value="Genomic_DNA"/>
</dbReference>
<gene>
    <name evidence="2" type="ORF">SAMN05216275_14945</name>
</gene>
<dbReference type="InterPro" id="IPR038717">
    <property type="entry name" value="Tc1-like_DDE_dom"/>
</dbReference>
<proteinExistence type="predicted"/>
<dbReference type="GO" id="GO:0004519">
    <property type="term" value="F:endonuclease activity"/>
    <property type="evidence" value="ECO:0007669"/>
    <property type="project" value="UniProtKB-KW"/>
</dbReference>
<name>A0A1I4EEG1_9ACTN</name>
<organism evidence="2 3">
    <name type="scientific">Streptosporangium canum</name>
    <dbReference type="NCBI Taxonomy" id="324952"/>
    <lineage>
        <taxon>Bacteria</taxon>
        <taxon>Bacillati</taxon>
        <taxon>Actinomycetota</taxon>
        <taxon>Actinomycetes</taxon>
        <taxon>Streptosporangiales</taxon>
        <taxon>Streptosporangiaceae</taxon>
        <taxon>Streptosporangium</taxon>
    </lineage>
</organism>
<dbReference type="GO" id="GO:0003676">
    <property type="term" value="F:nucleic acid binding"/>
    <property type="evidence" value="ECO:0007669"/>
    <property type="project" value="InterPro"/>
</dbReference>
<feature type="domain" description="Tc1-like transposase DDE" evidence="1">
    <location>
        <begin position="26"/>
        <end position="83"/>
    </location>
</feature>
<dbReference type="Gene3D" id="3.30.420.10">
    <property type="entry name" value="Ribonuclease H-like superfamily/Ribonuclease H"/>
    <property type="match status" value="1"/>
</dbReference>
<dbReference type="Pfam" id="PF13358">
    <property type="entry name" value="DDE_3"/>
    <property type="match status" value="1"/>
</dbReference>
<keyword evidence="2" id="KW-0378">Hydrolase</keyword>
<accession>A0A1I4EEG1</accession>
<keyword evidence="2" id="KW-0540">Nuclease</keyword>